<dbReference type="eggNOG" id="COG2084">
    <property type="taxonomic scope" value="Bacteria"/>
</dbReference>
<evidence type="ECO:0000313" key="8">
    <source>
        <dbReference type="Proteomes" id="UP000001578"/>
    </source>
</evidence>
<keyword evidence="3" id="KW-0520">NAD</keyword>
<evidence type="ECO:0000256" key="1">
    <source>
        <dbReference type="ARBA" id="ARBA00009080"/>
    </source>
</evidence>
<accession>A4IN46</accession>
<dbReference type="InterPro" id="IPR013328">
    <property type="entry name" value="6PGD_dom2"/>
</dbReference>
<dbReference type="PANTHER" id="PTHR43060:SF15">
    <property type="entry name" value="3-HYDROXYISOBUTYRATE DEHYDROGENASE-LIKE 1, MITOCHONDRIAL-RELATED"/>
    <property type="match status" value="1"/>
</dbReference>
<evidence type="ECO:0000259" key="6">
    <source>
        <dbReference type="Pfam" id="PF14833"/>
    </source>
</evidence>
<organism evidence="7 8">
    <name type="scientific">Geobacillus thermodenitrificans (strain NG80-2)</name>
    <dbReference type="NCBI Taxonomy" id="420246"/>
    <lineage>
        <taxon>Bacteria</taxon>
        <taxon>Bacillati</taxon>
        <taxon>Bacillota</taxon>
        <taxon>Bacilli</taxon>
        <taxon>Bacillales</taxon>
        <taxon>Anoxybacillaceae</taxon>
        <taxon>Geobacillus</taxon>
    </lineage>
</organism>
<dbReference type="AlphaFoldDB" id="A4IN46"/>
<dbReference type="InterPro" id="IPR008927">
    <property type="entry name" value="6-PGluconate_DH-like_C_sf"/>
</dbReference>
<reference evidence="7 8" key="1">
    <citation type="journal article" date="2007" name="Proc. Natl. Acad. Sci. U.S.A.">
        <title>Genome and proteome of long-chain alkane degrading Geobacillus thermodenitrificans NG80-2 isolated from a deep-subsurface oil reservoir.</title>
        <authorList>
            <person name="Feng L."/>
            <person name="Wang W."/>
            <person name="Cheng J."/>
            <person name="Ren Y."/>
            <person name="Zhao G."/>
            <person name="Gao C."/>
            <person name="Tang Y."/>
            <person name="Liu X."/>
            <person name="Han W."/>
            <person name="Peng X."/>
            <person name="Liu R."/>
            <person name="Wang L."/>
        </authorList>
    </citation>
    <scope>NUCLEOTIDE SEQUENCE [LARGE SCALE GENOMIC DNA]</scope>
    <source>
        <strain evidence="7 8">NG80-2</strain>
    </source>
</reference>
<evidence type="ECO:0000259" key="5">
    <source>
        <dbReference type="Pfam" id="PF03446"/>
    </source>
</evidence>
<dbReference type="GO" id="GO:0016054">
    <property type="term" value="P:organic acid catabolic process"/>
    <property type="evidence" value="ECO:0007669"/>
    <property type="project" value="UniProtKB-ARBA"/>
</dbReference>
<comment type="similarity">
    <text evidence="1">Belongs to the HIBADH-related family.</text>
</comment>
<dbReference type="EMBL" id="CP000557">
    <property type="protein sequence ID" value="ABO66750.1"/>
    <property type="molecule type" value="Genomic_DNA"/>
</dbReference>
<keyword evidence="2" id="KW-0560">Oxidoreductase</keyword>
<dbReference type="Gene3D" id="3.40.50.720">
    <property type="entry name" value="NAD(P)-binding Rossmann-like Domain"/>
    <property type="match status" value="1"/>
</dbReference>
<evidence type="ECO:0000256" key="4">
    <source>
        <dbReference type="PIRSR" id="PIRSR000103-1"/>
    </source>
</evidence>
<dbReference type="Pfam" id="PF03446">
    <property type="entry name" value="NAD_binding_2"/>
    <property type="match status" value="1"/>
</dbReference>
<dbReference type="InterPro" id="IPR029154">
    <property type="entry name" value="HIBADH-like_NADP-bd"/>
</dbReference>
<dbReference type="GO" id="GO:0050661">
    <property type="term" value="F:NADP binding"/>
    <property type="evidence" value="ECO:0007669"/>
    <property type="project" value="InterPro"/>
</dbReference>
<dbReference type="PIRSF" id="PIRSF000103">
    <property type="entry name" value="HIBADH"/>
    <property type="match status" value="1"/>
</dbReference>
<dbReference type="GO" id="GO:0016491">
    <property type="term" value="F:oxidoreductase activity"/>
    <property type="evidence" value="ECO:0007669"/>
    <property type="project" value="UniProtKB-KW"/>
</dbReference>
<dbReference type="InterPro" id="IPR006115">
    <property type="entry name" value="6PGDH_NADP-bd"/>
</dbReference>
<dbReference type="HOGENOM" id="CLU_035117_1_0_9"/>
<name>A4IN46_GEOTN</name>
<gene>
    <name evidence="7" type="ordered locus">GTNG_1380</name>
</gene>
<dbReference type="SUPFAM" id="SSF51735">
    <property type="entry name" value="NAD(P)-binding Rossmann-fold domains"/>
    <property type="match status" value="1"/>
</dbReference>
<evidence type="ECO:0000256" key="3">
    <source>
        <dbReference type="ARBA" id="ARBA00023027"/>
    </source>
</evidence>
<dbReference type="SUPFAM" id="SSF48179">
    <property type="entry name" value="6-phosphogluconate dehydrogenase C-terminal domain-like"/>
    <property type="match status" value="1"/>
</dbReference>
<feature type="domain" description="3-hydroxyisobutyrate dehydrogenase-like NAD-binding" evidence="6">
    <location>
        <begin position="165"/>
        <end position="285"/>
    </location>
</feature>
<evidence type="ECO:0000256" key="2">
    <source>
        <dbReference type="ARBA" id="ARBA00023002"/>
    </source>
</evidence>
<dbReference type="GO" id="GO:0051287">
    <property type="term" value="F:NAD binding"/>
    <property type="evidence" value="ECO:0007669"/>
    <property type="project" value="InterPro"/>
</dbReference>
<protein>
    <submittedName>
        <fullName evidence="7">3-hydroxyisobutyrate dehydrogenase-like protein</fullName>
    </submittedName>
</protein>
<dbReference type="KEGG" id="gtn:GTNG_1380"/>
<dbReference type="PANTHER" id="PTHR43060">
    <property type="entry name" value="3-HYDROXYISOBUTYRATE DEHYDROGENASE-LIKE 1, MITOCHONDRIAL-RELATED"/>
    <property type="match status" value="1"/>
</dbReference>
<feature type="active site" evidence="4">
    <location>
        <position position="171"/>
    </location>
</feature>
<dbReference type="Pfam" id="PF14833">
    <property type="entry name" value="NAD_binding_11"/>
    <property type="match status" value="1"/>
</dbReference>
<dbReference type="PROSITE" id="PS00895">
    <property type="entry name" value="3_HYDROXYISOBUT_DH"/>
    <property type="match status" value="1"/>
</dbReference>
<proteinExistence type="inferred from homology"/>
<dbReference type="Gene3D" id="1.10.1040.10">
    <property type="entry name" value="N-(1-d-carboxylethyl)-l-norvaline Dehydrogenase, domain 2"/>
    <property type="match status" value="1"/>
</dbReference>
<dbReference type="Proteomes" id="UP000001578">
    <property type="component" value="Chromosome"/>
</dbReference>
<dbReference type="RefSeq" id="WP_011887302.1">
    <property type="nucleotide sequence ID" value="NC_009328.1"/>
</dbReference>
<sequence>MTNVGFIGLGMMGSRMAKRLLDAGFPVTVYNRTPEKAAILVESGARQAETIAALASEVDVICTCLSMPDDVINVYTGEGGVLSAARRGVICLDFTTVGPKTSRFVAGRAGERGVAYLDAPVSGGPEGAEQGTLTIMVGGDQAAWERVRPLLSVLGKTVEYLGESGAGSAAKILNQYLVAVHSVAAAEAMVAGVAYGLDAGKLYRLLKESYGDSRMLRRHMEQFVLPRQFAPGGAVKYVHKDVRLANAFMNEIGINRCLGVEAEETFAAAMDAGLADLDMSAVIQLFERQVGVTVKETGMNKNGV</sequence>
<dbReference type="InterPro" id="IPR036291">
    <property type="entry name" value="NAD(P)-bd_dom_sf"/>
</dbReference>
<dbReference type="InterPro" id="IPR002204">
    <property type="entry name" value="3-OH-isobutyrate_DH-rel_CS"/>
</dbReference>
<evidence type="ECO:0000313" key="7">
    <source>
        <dbReference type="EMBL" id="ABO66750.1"/>
    </source>
</evidence>
<feature type="domain" description="6-phosphogluconate dehydrogenase NADP-binding" evidence="5">
    <location>
        <begin position="3"/>
        <end position="162"/>
    </location>
</feature>
<dbReference type="InterPro" id="IPR015815">
    <property type="entry name" value="HIBADH-related"/>
</dbReference>